<gene>
    <name evidence="2" type="ORF">NM961_06305</name>
</gene>
<dbReference type="RefSeq" id="WP_255913064.1">
    <property type="nucleotide sequence ID" value="NZ_JANFQO010000004.1"/>
</dbReference>
<dbReference type="EMBL" id="JANFQO010000004">
    <property type="protein sequence ID" value="MCQ4164320.1"/>
    <property type="molecule type" value="Genomic_DNA"/>
</dbReference>
<keyword evidence="3" id="KW-1185">Reference proteome</keyword>
<dbReference type="Pfam" id="PF12674">
    <property type="entry name" value="Zn_ribbon_2"/>
    <property type="match status" value="1"/>
</dbReference>
<evidence type="ECO:0000259" key="1">
    <source>
        <dbReference type="Pfam" id="PF12674"/>
    </source>
</evidence>
<comment type="caution">
    <text evidence="2">The sequence shown here is derived from an EMBL/GenBank/DDBJ whole genome shotgun (WGS) entry which is preliminary data.</text>
</comment>
<name>A0ABT1QPY0_9GAMM</name>
<feature type="domain" description="Putative zinc ribbon" evidence="1">
    <location>
        <begin position="6"/>
        <end position="71"/>
    </location>
</feature>
<reference evidence="2" key="1">
    <citation type="submission" date="2022-07" db="EMBL/GenBank/DDBJ databases">
        <title>Tahibacter sp., a new gammaproteobacterium isolated from the silt sample collected at pig farm.</title>
        <authorList>
            <person name="Chen H."/>
        </authorList>
    </citation>
    <scope>NUCLEOTIDE SEQUENCE</scope>
    <source>
        <strain evidence="2">P2K</strain>
    </source>
</reference>
<evidence type="ECO:0000313" key="3">
    <source>
        <dbReference type="Proteomes" id="UP001165498"/>
    </source>
</evidence>
<sequence length="78" mass="9054">MNHAHTCQSCGMPIESGAYCHYCTDASGQLQPFEERFERMVQWVLGREPETPRAIAEQRTREYMRSMPAWRDHPLLAG</sequence>
<protein>
    <submittedName>
        <fullName evidence="2">Zinc ribbon domain-containing protein</fullName>
    </submittedName>
</protein>
<proteinExistence type="predicted"/>
<organism evidence="2 3">
    <name type="scientific">Tahibacter harae</name>
    <dbReference type="NCBI Taxonomy" id="2963937"/>
    <lineage>
        <taxon>Bacteria</taxon>
        <taxon>Pseudomonadati</taxon>
        <taxon>Pseudomonadota</taxon>
        <taxon>Gammaproteobacteria</taxon>
        <taxon>Lysobacterales</taxon>
        <taxon>Rhodanobacteraceae</taxon>
        <taxon>Tahibacter</taxon>
    </lineage>
</organism>
<accession>A0ABT1QPY0</accession>
<dbReference type="InterPro" id="IPR025868">
    <property type="entry name" value="Zn_ribbon_dom_put"/>
</dbReference>
<dbReference type="Proteomes" id="UP001165498">
    <property type="component" value="Unassembled WGS sequence"/>
</dbReference>
<evidence type="ECO:0000313" key="2">
    <source>
        <dbReference type="EMBL" id="MCQ4164320.1"/>
    </source>
</evidence>